<proteinExistence type="inferred from homology"/>
<dbReference type="GO" id="GO:0016616">
    <property type="term" value="F:oxidoreductase activity, acting on the CH-OH group of donors, NAD or NADP as acceptor"/>
    <property type="evidence" value="ECO:0000318"/>
    <property type="project" value="GO_Central"/>
</dbReference>
<dbReference type="EC" id="1.1.1.100" evidence="4"/>
<keyword evidence="2 4" id="KW-0560">Oxidoreductase</keyword>
<dbReference type="SMART" id="SM00822">
    <property type="entry name" value="PKS_KR"/>
    <property type="match status" value="1"/>
</dbReference>
<dbReference type="InterPro" id="IPR002347">
    <property type="entry name" value="SDR_fam"/>
</dbReference>
<evidence type="ECO:0000256" key="2">
    <source>
        <dbReference type="ARBA" id="ARBA00023002"/>
    </source>
</evidence>
<dbReference type="GeneID" id="7441874"/>
<comment type="similarity">
    <text evidence="1">Belongs to the short-chain dehydrogenases/reductases (SDR) family.</text>
</comment>
<dbReference type="EMBL" id="CM000640">
    <property type="protein sequence ID" value="EED93798.1"/>
    <property type="molecule type" value="Genomic_DNA"/>
</dbReference>
<dbReference type="KEGG" id="tps:THAPSDRAFT_268493"/>
<protein>
    <submittedName>
        <fullName evidence="4">3-oxoacyl-reductase</fullName>
        <ecNumber evidence="4">1.1.1.100</ecNumber>
    </submittedName>
</protein>
<dbReference type="eggNOG" id="KOG1200">
    <property type="taxonomic scope" value="Eukaryota"/>
</dbReference>
<dbReference type="PRINTS" id="PR00080">
    <property type="entry name" value="SDRFAMILY"/>
</dbReference>
<dbReference type="PaxDb" id="35128-Thaps268493"/>
<reference evidence="4 5" key="2">
    <citation type="journal article" date="2008" name="Nature">
        <title>The Phaeodactylum genome reveals the evolutionary history of diatom genomes.</title>
        <authorList>
            <person name="Bowler C."/>
            <person name="Allen A.E."/>
            <person name="Badger J.H."/>
            <person name="Grimwood J."/>
            <person name="Jabbari K."/>
            <person name="Kuo A."/>
            <person name="Maheswari U."/>
            <person name="Martens C."/>
            <person name="Maumus F."/>
            <person name="Otillar R.P."/>
            <person name="Rayko E."/>
            <person name="Salamov A."/>
            <person name="Vandepoele K."/>
            <person name="Beszteri B."/>
            <person name="Gruber A."/>
            <person name="Heijde M."/>
            <person name="Katinka M."/>
            <person name="Mock T."/>
            <person name="Valentin K."/>
            <person name="Verret F."/>
            <person name="Berges J.A."/>
            <person name="Brownlee C."/>
            <person name="Cadoret J.P."/>
            <person name="Chiovitti A."/>
            <person name="Choi C.J."/>
            <person name="Coesel S."/>
            <person name="De Martino A."/>
            <person name="Detter J.C."/>
            <person name="Durkin C."/>
            <person name="Falciatore A."/>
            <person name="Fournet J."/>
            <person name="Haruta M."/>
            <person name="Huysman M.J."/>
            <person name="Jenkins B.D."/>
            <person name="Jiroutova K."/>
            <person name="Jorgensen R.E."/>
            <person name="Joubert Y."/>
            <person name="Kaplan A."/>
            <person name="Kroger N."/>
            <person name="Kroth P.G."/>
            <person name="La Roche J."/>
            <person name="Lindquist E."/>
            <person name="Lommer M."/>
            <person name="Martin-Jezequel V."/>
            <person name="Lopez P.J."/>
            <person name="Lucas S."/>
            <person name="Mangogna M."/>
            <person name="McGinnis K."/>
            <person name="Medlin L.K."/>
            <person name="Montsant A."/>
            <person name="Oudot-Le Secq M.P."/>
            <person name="Napoli C."/>
            <person name="Obornik M."/>
            <person name="Parker M.S."/>
            <person name="Petit J.L."/>
            <person name="Porcel B.M."/>
            <person name="Poulsen N."/>
            <person name="Robison M."/>
            <person name="Rychlewski L."/>
            <person name="Rynearson T.A."/>
            <person name="Schmutz J."/>
            <person name="Shapiro H."/>
            <person name="Siaut M."/>
            <person name="Stanley M."/>
            <person name="Sussman M.R."/>
            <person name="Taylor A.R."/>
            <person name="Vardi A."/>
            <person name="von Dassow P."/>
            <person name="Vyverman W."/>
            <person name="Willis A."/>
            <person name="Wyrwicz L.S."/>
            <person name="Rokhsar D.S."/>
            <person name="Weissenbach J."/>
            <person name="Armbrust E.V."/>
            <person name="Green B.R."/>
            <person name="Van de Peer Y."/>
            <person name="Grigoriev I.V."/>
        </authorList>
    </citation>
    <scope>NUCLEOTIDE SEQUENCE [LARGE SCALE GENOMIC DNA]</scope>
    <source>
        <strain evidence="4 5">CCMP1335</strain>
    </source>
</reference>
<feature type="domain" description="Ketoreductase" evidence="3">
    <location>
        <begin position="10"/>
        <end position="206"/>
    </location>
</feature>
<reference evidence="4 5" key="1">
    <citation type="journal article" date="2004" name="Science">
        <title>The genome of the diatom Thalassiosira pseudonana: ecology, evolution, and metabolism.</title>
        <authorList>
            <person name="Armbrust E.V."/>
            <person name="Berges J.A."/>
            <person name="Bowler C."/>
            <person name="Green B.R."/>
            <person name="Martinez D."/>
            <person name="Putnam N.H."/>
            <person name="Zhou S."/>
            <person name="Allen A.E."/>
            <person name="Apt K.E."/>
            <person name="Bechner M."/>
            <person name="Brzezinski M.A."/>
            <person name="Chaal B.K."/>
            <person name="Chiovitti A."/>
            <person name="Davis A.K."/>
            <person name="Demarest M.S."/>
            <person name="Detter J.C."/>
            <person name="Glavina T."/>
            <person name="Goodstein D."/>
            <person name="Hadi M.Z."/>
            <person name="Hellsten U."/>
            <person name="Hildebrand M."/>
            <person name="Jenkins B.D."/>
            <person name="Jurka J."/>
            <person name="Kapitonov V.V."/>
            <person name="Kroger N."/>
            <person name="Lau W.W."/>
            <person name="Lane T.W."/>
            <person name="Larimer F.W."/>
            <person name="Lippmeier J.C."/>
            <person name="Lucas S."/>
            <person name="Medina M."/>
            <person name="Montsant A."/>
            <person name="Obornik M."/>
            <person name="Parker M.S."/>
            <person name="Palenik B."/>
            <person name="Pazour G.J."/>
            <person name="Richardson P.M."/>
            <person name="Rynearson T.A."/>
            <person name="Saito M.A."/>
            <person name="Schwartz D.C."/>
            <person name="Thamatrakoln K."/>
            <person name="Valentin K."/>
            <person name="Vardi A."/>
            <person name="Wilkerson F.P."/>
            <person name="Rokhsar D.S."/>
        </authorList>
    </citation>
    <scope>NUCLEOTIDE SEQUENCE [LARGE SCALE GENOMIC DNA]</scope>
    <source>
        <strain evidence="4 5">CCMP1335</strain>
    </source>
</reference>
<evidence type="ECO:0000313" key="4">
    <source>
        <dbReference type="EMBL" id="EED93798.1"/>
    </source>
</evidence>
<dbReference type="PROSITE" id="PS00061">
    <property type="entry name" value="ADH_SHORT"/>
    <property type="match status" value="1"/>
</dbReference>
<evidence type="ECO:0000259" key="3">
    <source>
        <dbReference type="SMART" id="SM00822"/>
    </source>
</evidence>
<dbReference type="Proteomes" id="UP000001449">
    <property type="component" value="Chromosome 3"/>
</dbReference>
<dbReference type="GO" id="GO:0004316">
    <property type="term" value="F:3-oxoacyl-[acyl-carrier-protein] reductase (NADPH) activity"/>
    <property type="evidence" value="ECO:0007669"/>
    <property type="project" value="UniProtKB-EC"/>
</dbReference>
<name>B8BXZ7_THAPS</name>
<evidence type="ECO:0000313" key="5">
    <source>
        <dbReference type="Proteomes" id="UP000001449"/>
    </source>
</evidence>
<feature type="non-terminal residue" evidence="4">
    <location>
        <position position="279"/>
    </location>
</feature>
<dbReference type="InterPro" id="IPR036291">
    <property type="entry name" value="NAD(P)-bd_dom_sf"/>
</dbReference>
<dbReference type="PANTHER" id="PTHR42760">
    <property type="entry name" value="SHORT-CHAIN DEHYDROGENASES/REDUCTASES FAMILY MEMBER"/>
    <property type="match status" value="1"/>
</dbReference>
<dbReference type="Gene3D" id="3.40.50.720">
    <property type="entry name" value="NAD(P)-binding Rossmann-like Domain"/>
    <property type="match status" value="1"/>
</dbReference>
<dbReference type="FunFam" id="3.40.50.720:FF:001512">
    <property type="entry name" value="3-oxoacyl-reductase"/>
    <property type="match status" value="1"/>
</dbReference>
<dbReference type="AlphaFoldDB" id="B8BXZ7"/>
<dbReference type="InterPro" id="IPR020904">
    <property type="entry name" value="Sc_DH/Rdtase_CS"/>
</dbReference>
<dbReference type="HOGENOM" id="CLU_010194_1_3_1"/>
<evidence type="ECO:0000256" key="1">
    <source>
        <dbReference type="ARBA" id="ARBA00006484"/>
    </source>
</evidence>
<dbReference type="InterPro" id="IPR057326">
    <property type="entry name" value="KR_dom"/>
</dbReference>
<dbReference type="Pfam" id="PF13561">
    <property type="entry name" value="adh_short_C2"/>
    <property type="match status" value="1"/>
</dbReference>
<dbReference type="InParanoid" id="B8BXZ7"/>
<dbReference type="GO" id="GO:0048038">
    <property type="term" value="F:quinone binding"/>
    <property type="evidence" value="ECO:0000318"/>
    <property type="project" value="GO_Central"/>
</dbReference>
<dbReference type="GO" id="GO:0006633">
    <property type="term" value="P:fatty acid biosynthetic process"/>
    <property type="evidence" value="ECO:0000318"/>
    <property type="project" value="GO_Central"/>
</dbReference>
<dbReference type="STRING" id="35128.B8BXZ7"/>
<dbReference type="PANTHER" id="PTHR42760:SF83">
    <property type="entry name" value="(3R)-3-HYDROXYACYL-COA DEHYDROGENASE"/>
    <property type="match status" value="1"/>
</dbReference>
<gene>
    <name evidence="4" type="primary">KAR1</name>
    <name evidence="4" type="ORF">THAPSDRAFT_268493</name>
</gene>
<keyword evidence="5" id="KW-1185">Reference proteome</keyword>
<sequence length="279" mass="29388">MASWLKLANQTVVISGAASGIGRACAHAFASEGCNLLLVDVQSDLLNNVASACRASSSSNILVKTSLCNVTDKSQVNEAVEDADHLATQSNAIPRAASILVNCAGITRDGKIDNISDADWNDVLDINLKGTFHMCQSFCRTKRLASLLSDGNENEATGTATGGSIINIGSIVAQYGNVGQVNYASSKGGVVGLTRSLAKEMALFSHKFVQNKGIGAGFIHTPMAHAVPEKILSEMKRKIALRRLGRPGDVANLTLYLASAERSGYITGEVMECSGMLRL</sequence>
<organism evidence="4 5">
    <name type="scientific">Thalassiosira pseudonana</name>
    <name type="common">Marine diatom</name>
    <name type="synonym">Cyclotella nana</name>
    <dbReference type="NCBI Taxonomy" id="35128"/>
    <lineage>
        <taxon>Eukaryota</taxon>
        <taxon>Sar</taxon>
        <taxon>Stramenopiles</taxon>
        <taxon>Ochrophyta</taxon>
        <taxon>Bacillariophyta</taxon>
        <taxon>Coscinodiscophyceae</taxon>
        <taxon>Thalassiosirophycidae</taxon>
        <taxon>Thalassiosirales</taxon>
        <taxon>Thalassiosiraceae</taxon>
        <taxon>Thalassiosira</taxon>
    </lineage>
</organism>
<dbReference type="OMA" id="NMAHYAA"/>
<dbReference type="SUPFAM" id="SSF51735">
    <property type="entry name" value="NAD(P)-binding Rossmann-fold domains"/>
    <property type="match status" value="1"/>
</dbReference>
<accession>B8BXZ7</accession>
<dbReference type="PRINTS" id="PR00081">
    <property type="entry name" value="GDHRDH"/>
</dbReference>
<dbReference type="RefSeq" id="XP_002288362.1">
    <property type="nucleotide sequence ID" value="XM_002288326.1"/>
</dbReference>